<dbReference type="Proteomes" id="UP000503399">
    <property type="component" value="Chromosome"/>
</dbReference>
<dbReference type="EMBL" id="LR778114">
    <property type="protein sequence ID" value="CAB1129281.1"/>
    <property type="molecule type" value="Genomic_DNA"/>
</dbReference>
<evidence type="ECO:0000256" key="10">
    <source>
        <dbReference type="ARBA" id="ARBA00032441"/>
    </source>
</evidence>
<keyword evidence="7" id="KW-0547">Nucleotide-binding</keyword>
<keyword evidence="5" id="KW-0819">tRNA processing</keyword>
<dbReference type="PANTHER" id="PTHR33540">
    <property type="entry name" value="TRNA THREONYLCARBAMOYLADENOSINE BIOSYNTHESIS PROTEIN TSAE"/>
    <property type="match status" value="1"/>
</dbReference>
<dbReference type="PANTHER" id="PTHR33540:SF2">
    <property type="entry name" value="TRNA THREONYLCARBAMOYLADENOSINE BIOSYNTHESIS PROTEIN TSAE"/>
    <property type="match status" value="1"/>
</dbReference>
<evidence type="ECO:0000256" key="8">
    <source>
        <dbReference type="ARBA" id="ARBA00022840"/>
    </source>
</evidence>
<evidence type="ECO:0000256" key="7">
    <source>
        <dbReference type="ARBA" id="ARBA00022741"/>
    </source>
</evidence>
<dbReference type="SUPFAM" id="SSF52540">
    <property type="entry name" value="P-loop containing nucleoside triphosphate hydrolases"/>
    <property type="match status" value="1"/>
</dbReference>
<evidence type="ECO:0000313" key="12">
    <source>
        <dbReference type="Proteomes" id="UP000503399"/>
    </source>
</evidence>
<proteinExistence type="inferred from homology"/>
<dbReference type="NCBIfam" id="TIGR00150">
    <property type="entry name" value="T6A_YjeE"/>
    <property type="match status" value="1"/>
</dbReference>
<keyword evidence="4" id="KW-0963">Cytoplasm</keyword>
<dbReference type="Gene3D" id="3.40.50.300">
    <property type="entry name" value="P-loop containing nucleotide triphosphate hydrolases"/>
    <property type="match status" value="1"/>
</dbReference>
<evidence type="ECO:0000256" key="2">
    <source>
        <dbReference type="ARBA" id="ARBA00007599"/>
    </source>
</evidence>
<dbReference type="GO" id="GO:0005737">
    <property type="term" value="C:cytoplasm"/>
    <property type="evidence" value="ECO:0007669"/>
    <property type="project" value="UniProtKB-SubCell"/>
</dbReference>
<evidence type="ECO:0000256" key="4">
    <source>
        <dbReference type="ARBA" id="ARBA00022490"/>
    </source>
</evidence>
<dbReference type="Pfam" id="PF02367">
    <property type="entry name" value="TsaE"/>
    <property type="match status" value="1"/>
</dbReference>
<organism evidence="11 12">
    <name type="scientific">Candidatus Hydrogenisulfobacillus filiaventi</name>
    <dbReference type="NCBI Taxonomy" id="2707344"/>
    <lineage>
        <taxon>Bacteria</taxon>
        <taxon>Bacillati</taxon>
        <taxon>Bacillota</taxon>
        <taxon>Clostridia</taxon>
        <taxon>Eubacteriales</taxon>
        <taxon>Clostridiales Family XVII. Incertae Sedis</taxon>
        <taxon>Candidatus Hydrogenisulfobacillus</taxon>
    </lineage>
</organism>
<keyword evidence="9" id="KW-0460">Magnesium</keyword>
<dbReference type="InterPro" id="IPR003442">
    <property type="entry name" value="T6A_TsaE"/>
</dbReference>
<dbReference type="GO" id="GO:0005524">
    <property type="term" value="F:ATP binding"/>
    <property type="evidence" value="ECO:0007669"/>
    <property type="project" value="UniProtKB-KW"/>
</dbReference>
<evidence type="ECO:0000256" key="3">
    <source>
        <dbReference type="ARBA" id="ARBA00019010"/>
    </source>
</evidence>
<evidence type="ECO:0000256" key="6">
    <source>
        <dbReference type="ARBA" id="ARBA00022723"/>
    </source>
</evidence>
<reference evidence="11 12" key="1">
    <citation type="submission" date="2020-02" db="EMBL/GenBank/DDBJ databases">
        <authorList>
            <person name="Hogendoorn C."/>
        </authorList>
    </citation>
    <scope>NUCLEOTIDE SEQUENCE [LARGE SCALE GENOMIC DNA]</scope>
    <source>
        <strain evidence="11">R501</strain>
    </source>
</reference>
<keyword evidence="8" id="KW-0067">ATP-binding</keyword>
<dbReference type="AlphaFoldDB" id="A0A6F8ZIK6"/>
<keyword evidence="6" id="KW-0479">Metal-binding</keyword>
<gene>
    <name evidence="11" type="ORF">R50_1780</name>
</gene>
<sequence length="133" mass="14859">MLLTPPAVLILLGPLGAGKTTLVRQLLTRWGYTGRVASPSFDLVHRYPLPGRTVYHVDLYRVDDPREVEALDLPAPGEAGTVVVAEWGAALRDWYPDRLELELTWGPDAGSRRPELRAFGECRARLKAWLEGR</sequence>
<protein>
    <recommendedName>
        <fullName evidence="3">tRNA threonylcarbamoyladenosine biosynthesis protein TsaE</fullName>
    </recommendedName>
    <alternativeName>
        <fullName evidence="10">t(6)A37 threonylcarbamoyladenosine biosynthesis protein TsaE</fullName>
    </alternativeName>
</protein>
<name>A0A6F8ZIK6_9FIRM</name>
<evidence type="ECO:0000313" key="11">
    <source>
        <dbReference type="EMBL" id="CAB1129281.1"/>
    </source>
</evidence>
<evidence type="ECO:0000256" key="5">
    <source>
        <dbReference type="ARBA" id="ARBA00022694"/>
    </source>
</evidence>
<dbReference type="InterPro" id="IPR027417">
    <property type="entry name" value="P-loop_NTPase"/>
</dbReference>
<dbReference type="GO" id="GO:0046872">
    <property type="term" value="F:metal ion binding"/>
    <property type="evidence" value="ECO:0007669"/>
    <property type="project" value="UniProtKB-KW"/>
</dbReference>
<comment type="similarity">
    <text evidence="2">Belongs to the TsaE family.</text>
</comment>
<evidence type="ECO:0000256" key="9">
    <source>
        <dbReference type="ARBA" id="ARBA00022842"/>
    </source>
</evidence>
<keyword evidence="12" id="KW-1185">Reference proteome</keyword>
<evidence type="ECO:0000256" key="1">
    <source>
        <dbReference type="ARBA" id="ARBA00004496"/>
    </source>
</evidence>
<comment type="subcellular location">
    <subcellularLocation>
        <location evidence="1">Cytoplasm</location>
    </subcellularLocation>
</comment>
<accession>A0A6F8ZIK6</accession>
<dbReference type="KEGG" id="hfv:R50_1780"/>
<dbReference type="GO" id="GO:0002949">
    <property type="term" value="P:tRNA threonylcarbamoyladenosine modification"/>
    <property type="evidence" value="ECO:0007669"/>
    <property type="project" value="InterPro"/>
</dbReference>